<dbReference type="Proteomes" id="UP000007800">
    <property type="component" value="Unassembled WGS sequence"/>
</dbReference>
<accession>C5LCB5</accession>
<dbReference type="AlphaFoldDB" id="C5LCB5"/>
<proteinExistence type="predicted"/>
<evidence type="ECO:0000313" key="2">
    <source>
        <dbReference type="Proteomes" id="UP000007800"/>
    </source>
</evidence>
<dbReference type="InParanoid" id="C5LCB5"/>
<sequence>MVQNWCRIQNELAELQMSKFDPDESRAGTVDEDRAISRSLVILRSIPDRKEASALAELGSLEKLSVELSTCSHCALIGARRLVKACEPIMKAKGMPNTVKTAIDKAVPNILGRDGFMAFFDPCEWEEDGEWQSSRIDMILAAIKAYNDDLGDFDDHRIEKPKIVHDFSTRLGIFSKYKPEDVSHYRPDHFWFIFKKTCRLASFLYERCLLPCAAMENDLQLFQSLSSSNG</sequence>
<dbReference type="GeneID" id="9042348"/>
<evidence type="ECO:0000313" key="1">
    <source>
        <dbReference type="EMBL" id="EER05598.1"/>
    </source>
</evidence>
<protein>
    <submittedName>
        <fullName evidence="1">Uncharacterized protein</fullName>
    </submittedName>
</protein>
<organism evidence="2">
    <name type="scientific">Perkinsus marinus (strain ATCC 50983 / TXsc)</name>
    <dbReference type="NCBI Taxonomy" id="423536"/>
    <lineage>
        <taxon>Eukaryota</taxon>
        <taxon>Sar</taxon>
        <taxon>Alveolata</taxon>
        <taxon>Perkinsozoa</taxon>
        <taxon>Perkinsea</taxon>
        <taxon>Perkinsida</taxon>
        <taxon>Perkinsidae</taxon>
        <taxon>Perkinsus</taxon>
    </lineage>
</organism>
<name>C5LCB5_PERM5</name>
<keyword evidence="2" id="KW-1185">Reference proteome</keyword>
<dbReference type="RefSeq" id="XP_002773782.1">
    <property type="nucleotide sequence ID" value="XM_002773736.1"/>
</dbReference>
<gene>
    <name evidence="1" type="ORF">Pmar_PMAR011629</name>
</gene>
<dbReference type="EMBL" id="GG680918">
    <property type="protein sequence ID" value="EER05598.1"/>
    <property type="molecule type" value="Genomic_DNA"/>
</dbReference>
<reference evidence="1 2" key="1">
    <citation type="submission" date="2008-07" db="EMBL/GenBank/DDBJ databases">
        <authorList>
            <person name="El-Sayed N."/>
            <person name="Caler E."/>
            <person name="Inman J."/>
            <person name="Amedeo P."/>
            <person name="Hass B."/>
            <person name="Wortman J."/>
        </authorList>
    </citation>
    <scope>NUCLEOTIDE SEQUENCE [LARGE SCALE GENOMIC DNA]</scope>
    <source>
        <strain evidence="2">ATCC 50983 / TXsc</strain>
    </source>
</reference>